<dbReference type="PRINTS" id="PR00051">
    <property type="entry name" value="DNAA"/>
</dbReference>
<evidence type="ECO:0000259" key="13">
    <source>
        <dbReference type="SMART" id="SM00382"/>
    </source>
</evidence>
<evidence type="ECO:0000256" key="11">
    <source>
        <dbReference type="RuleBase" id="RU004227"/>
    </source>
</evidence>
<dbReference type="InterPro" id="IPR003593">
    <property type="entry name" value="AAA+_ATPase"/>
</dbReference>
<dbReference type="SMART" id="SM00382">
    <property type="entry name" value="AAA"/>
    <property type="match status" value="1"/>
</dbReference>
<proteinExistence type="inferred from homology"/>
<organism evidence="15 16">
    <name type="scientific">Halobacteriovorax vibrionivorans</name>
    <dbReference type="NCBI Taxonomy" id="2152716"/>
    <lineage>
        <taxon>Bacteria</taxon>
        <taxon>Pseudomonadati</taxon>
        <taxon>Bdellovibrionota</taxon>
        <taxon>Bacteriovoracia</taxon>
        <taxon>Bacteriovoracales</taxon>
        <taxon>Halobacteriovoraceae</taxon>
        <taxon>Halobacteriovorax</taxon>
    </lineage>
</organism>
<evidence type="ECO:0000256" key="6">
    <source>
        <dbReference type="ARBA" id="ARBA00023121"/>
    </source>
</evidence>
<keyword evidence="7 8" id="KW-0238">DNA-binding</keyword>
<evidence type="ECO:0000256" key="5">
    <source>
        <dbReference type="ARBA" id="ARBA00022840"/>
    </source>
</evidence>
<evidence type="ECO:0000259" key="14">
    <source>
        <dbReference type="SMART" id="SM00760"/>
    </source>
</evidence>
<dbReference type="SUPFAM" id="SSF48295">
    <property type="entry name" value="TrpR-like"/>
    <property type="match status" value="1"/>
</dbReference>
<evidence type="ECO:0000313" key="16">
    <source>
        <dbReference type="Proteomes" id="UP000443582"/>
    </source>
</evidence>
<dbReference type="Gene3D" id="1.10.1750.10">
    <property type="match status" value="1"/>
</dbReference>
<dbReference type="EMBL" id="QDKL01000001">
    <property type="protein sequence ID" value="RZF23054.1"/>
    <property type="molecule type" value="Genomic_DNA"/>
</dbReference>
<feature type="binding site" evidence="8">
    <location>
        <position position="265"/>
    </location>
    <ligand>
        <name>ATP</name>
        <dbReference type="ChEBI" id="CHEBI:30616"/>
    </ligand>
</feature>
<protein>
    <recommendedName>
        <fullName evidence="8 9">Chromosomal replication initiator protein DnaA</fullName>
    </recommendedName>
</protein>
<keyword evidence="4 8" id="KW-0547">Nucleotide-binding</keyword>
<comment type="caution">
    <text evidence="15">The sequence shown here is derived from an EMBL/GenBank/DDBJ whole genome shotgun (WGS) entry which is preliminary data.</text>
</comment>
<keyword evidence="6 8" id="KW-0446">Lipid-binding</keyword>
<feature type="domain" description="Chromosomal replication initiator DnaA C-terminal" evidence="14">
    <location>
        <begin position="466"/>
        <end position="535"/>
    </location>
</feature>
<dbReference type="InterPro" id="IPR013317">
    <property type="entry name" value="DnaA_dom"/>
</dbReference>
<dbReference type="SMART" id="SM00760">
    <property type="entry name" value="Bac_DnaA_C"/>
    <property type="match status" value="1"/>
</dbReference>
<evidence type="ECO:0000256" key="1">
    <source>
        <dbReference type="ARBA" id="ARBA00006583"/>
    </source>
</evidence>
<keyword evidence="2 8" id="KW-0963">Cytoplasm</keyword>
<dbReference type="Gene3D" id="3.40.50.300">
    <property type="entry name" value="P-loop containing nucleotide triphosphate hydrolases"/>
    <property type="match status" value="1"/>
</dbReference>
<dbReference type="Gene3D" id="1.10.8.60">
    <property type="match status" value="1"/>
</dbReference>
<keyword evidence="16" id="KW-1185">Reference proteome</keyword>
<dbReference type="PANTHER" id="PTHR30050:SF2">
    <property type="entry name" value="CHROMOSOMAL REPLICATION INITIATOR PROTEIN DNAA"/>
    <property type="match status" value="1"/>
</dbReference>
<evidence type="ECO:0000256" key="12">
    <source>
        <dbReference type="SAM" id="MobiDB-lite"/>
    </source>
</evidence>
<comment type="function">
    <text evidence="8 10">Plays an essential role in the initiation and regulation of chromosomal replication. ATP-DnaA binds to the origin of replication (oriC) to initiate formation of the DNA replication initiation complex once per cell cycle. Binds the DnaA box (a 9 base pair repeat at the origin) and separates the double-stranded (ds)DNA. Forms a right-handed helical filament on oriC DNA; dsDNA binds to the exterior of the filament while single-stranded (ss)DNA is stabiized in the filament's interior. The ATP-DnaA-oriC complex binds and stabilizes one strand of the AT-rich DNA unwinding element (DUE), permitting loading of DNA polymerase. After initiation quickly degrades to an ADP-DnaA complex that is not apt for DNA replication. Binds acidic phospholipids.</text>
</comment>
<feature type="binding site" evidence="8">
    <location>
        <position position="269"/>
    </location>
    <ligand>
        <name>ATP</name>
        <dbReference type="ChEBI" id="CHEBI:30616"/>
    </ligand>
</feature>
<feature type="region of interest" description="Domain IV, binds dsDNA" evidence="8">
    <location>
        <begin position="439"/>
        <end position="556"/>
    </location>
</feature>
<accession>A0ABY0IJA8</accession>
<dbReference type="Pfam" id="PF08299">
    <property type="entry name" value="Bac_DnaA_C"/>
    <property type="match status" value="1"/>
</dbReference>
<evidence type="ECO:0000256" key="4">
    <source>
        <dbReference type="ARBA" id="ARBA00022741"/>
    </source>
</evidence>
<dbReference type="CDD" id="cd06571">
    <property type="entry name" value="Bac_DnaA_C"/>
    <property type="match status" value="1"/>
</dbReference>
<dbReference type="CDD" id="cd00009">
    <property type="entry name" value="AAA"/>
    <property type="match status" value="1"/>
</dbReference>
<evidence type="ECO:0000256" key="8">
    <source>
        <dbReference type="HAMAP-Rule" id="MF_00377"/>
    </source>
</evidence>
<dbReference type="Pfam" id="PF00308">
    <property type="entry name" value="Bac_DnaA"/>
    <property type="match status" value="1"/>
</dbReference>
<dbReference type="Proteomes" id="UP000443582">
    <property type="component" value="Unassembled WGS sequence"/>
</dbReference>
<evidence type="ECO:0000313" key="15">
    <source>
        <dbReference type="EMBL" id="RZF23054.1"/>
    </source>
</evidence>
<evidence type="ECO:0000256" key="10">
    <source>
        <dbReference type="RuleBase" id="RU000577"/>
    </source>
</evidence>
<reference evidence="16" key="1">
    <citation type="journal article" date="2019" name="Int. J. Syst. Evol. Microbiol.">
        <title>Halobacteriovorax valvorus sp. nov., a novel prokaryotic predator isolated from coastal seawater of China.</title>
        <authorList>
            <person name="Chen M.-X."/>
        </authorList>
    </citation>
    <scope>NUCLEOTIDE SEQUENCE [LARGE SCALE GENOMIC DNA]</scope>
    <source>
        <strain evidence="16">BL9</strain>
    </source>
</reference>
<sequence length="556" mass="63006">MQGNFPFNEFLKNSNSNTNTHNELGHSKVNNIEDLANKNIIEDPFNIKQSLNSNPSQDYSSLSDDFFSAEELEMMNCEIHNSLKSLINPQKYASFFQGEFFRLVNIDGERATFSTTTNFIKSFIEKNLEQISQSIVNTLGKSYQIVIITNNNNNLANSSQTSLSQSLNSSGPIEPAQNRPKSANEISFSLDLEPVQEDLLSKVESKYIDHVSDDYNNIVIDKSKTFKNFVIGPSNNMAYAASLAIAKSPGKAGKYPSLYIHSNSGLGKTHLLHAMANGIQNQYPHFVICLITARDFMKEMIESIRNKQLPEFRQKYSEKVDVLMIDDVHELKGKEGTQREFFHIFNELYQKGKQLIFTSDKTPQEINGLEERIKTRLQWGLVVDIQKPDIETRVAIINAKADDLDLFLSEDIVNLIACNVKNSIRELEGALIKLSAYSDIMKVDIELEMVKEVLALRDFEDEKKITIEGIAKQTSQYFKIPVADLKSKSRTKDIANARFVAMYLCRKLANATHEEIGRFFGGRDHSSVVHAEQKISERLSQDPLLSKTIMTIENQL</sequence>
<keyword evidence="3 8" id="KW-0235">DNA replication</keyword>
<evidence type="ECO:0000256" key="3">
    <source>
        <dbReference type="ARBA" id="ARBA00022705"/>
    </source>
</evidence>
<comment type="domain">
    <text evidence="8">Domain I is involved in oligomerization and binding regulators, domain II is flexibile and of varying length in different bacteria, domain III forms the AAA+ region, while domain IV binds dsDNA.</text>
</comment>
<feature type="domain" description="AAA+ ATPase" evidence="13">
    <location>
        <begin position="254"/>
        <end position="384"/>
    </location>
</feature>
<dbReference type="InterPro" id="IPR013159">
    <property type="entry name" value="DnaA_C"/>
</dbReference>
<keyword evidence="5 8" id="KW-0067">ATP-binding</keyword>
<dbReference type="NCBIfam" id="TIGR00362">
    <property type="entry name" value="DnaA"/>
    <property type="match status" value="1"/>
</dbReference>
<dbReference type="InterPro" id="IPR010921">
    <property type="entry name" value="Trp_repressor/repl_initiator"/>
</dbReference>
<dbReference type="PROSITE" id="PS01008">
    <property type="entry name" value="DNAA"/>
    <property type="match status" value="1"/>
</dbReference>
<feature type="region of interest" description="Disordered" evidence="12">
    <location>
        <begin position="158"/>
        <end position="180"/>
    </location>
</feature>
<name>A0ABY0IJA8_9BACT</name>
<dbReference type="RefSeq" id="WP_114705997.1">
    <property type="nucleotide sequence ID" value="NZ_QDKL01000001.1"/>
</dbReference>
<dbReference type="InterPro" id="IPR001957">
    <property type="entry name" value="Chromosome_initiator_DnaA"/>
</dbReference>
<dbReference type="InterPro" id="IPR020591">
    <property type="entry name" value="Chromosome_initiator_DnaA-like"/>
</dbReference>
<dbReference type="InterPro" id="IPR018312">
    <property type="entry name" value="Chromosome_initiator_DnaA_CS"/>
</dbReference>
<feature type="binding site" evidence="8">
    <location>
        <position position="268"/>
    </location>
    <ligand>
        <name>ATP</name>
        <dbReference type="ChEBI" id="CHEBI:30616"/>
    </ligand>
</feature>
<dbReference type="SUPFAM" id="SSF52540">
    <property type="entry name" value="P-loop containing nucleoside triphosphate hydrolases"/>
    <property type="match status" value="1"/>
</dbReference>
<dbReference type="InterPro" id="IPR027417">
    <property type="entry name" value="P-loop_NTPase"/>
</dbReference>
<dbReference type="PANTHER" id="PTHR30050">
    <property type="entry name" value="CHROMOSOMAL REPLICATION INITIATOR PROTEIN DNAA"/>
    <property type="match status" value="1"/>
</dbReference>
<evidence type="ECO:0000256" key="7">
    <source>
        <dbReference type="ARBA" id="ARBA00023125"/>
    </source>
</evidence>
<evidence type="ECO:0000256" key="2">
    <source>
        <dbReference type="ARBA" id="ARBA00022490"/>
    </source>
</evidence>
<dbReference type="HAMAP" id="MF_00377">
    <property type="entry name" value="DnaA_bact"/>
    <property type="match status" value="1"/>
</dbReference>
<feature type="binding site" evidence="8">
    <location>
        <position position="267"/>
    </location>
    <ligand>
        <name>ATP</name>
        <dbReference type="ChEBI" id="CHEBI:30616"/>
    </ligand>
</feature>
<comment type="caution">
    <text evidence="8">Lacks conserved residue(s) required for the propagation of feature annotation.</text>
</comment>
<comment type="subunit">
    <text evidence="8">Oligomerizes as a right-handed, spiral filament on DNA at oriC.</text>
</comment>
<feature type="region of interest" description="Domain I, interacts with DnaA modulators" evidence="8">
    <location>
        <begin position="1"/>
        <end position="154"/>
    </location>
</feature>
<gene>
    <name evidence="8 15" type="primary">dnaA</name>
    <name evidence="15" type="ORF">DAY19_04590</name>
</gene>
<comment type="subcellular location">
    <subcellularLocation>
        <location evidence="8">Cytoplasm</location>
    </subcellularLocation>
</comment>
<comment type="similarity">
    <text evidence="1 8 11">Belongs to the DnaA family.</text>
</comment>
<feature type="compositionally biased region" description="Low complexity" evidence="12">
    <location>
        <begin position="158"/>
        <end position="170"/>
    </location>
</feature>
<evidence type="ECO:0000256" key="9">
    <source>
        <dbReference type="NCBIfam" id="TIGR00362"/>
    </source>
</evidence>